<feature type="active site" description="Proton acceptor" evidence="8">
    <location>
        <position position="218"/>
    </location>
</feature>
<reference evidence="10" key="1">
    <citation type="journal article" name="DNA Res.">
        <title>The physiological potential of anammox bacteria as revealed by their core genome structure.</title>
        <authorList>
            <person name="Okubo T."/>
            <person name="Toyoda A."/>
            <person name="Fukuhara K."/>
            <person name="Uchiyama I."/>
            <person name="Harigaya Y."/>
            <person name="Kuroiwa M."/>
            <person name="Suzuki T."/>
            <person name="Murakami Y."/>
            <person name="Suwa Y."/>
            <person name="Takami H."/>
        </authorList>
    </citation>
    <scope>NUCLEOTIDE SEQUENCE</scope>
    <source>
        <strain evidence="10">317325-2</strain>
    </source>
</reference>
<comment type="similarity">
    <text evidence="2 8">Belongs to the diaminopimelate epimerase family.</text>
</comment>
<evidence type="ECO:0000313" key="10">
    <source>
        <dbReference type="EMBL" id="BBO23918.1"/>
    </source>
</evidence>
<dbReference type="Gene3D" id="3.10.310.10">
    <property type="entry name" value="Diaminopimelate Epimerase, Chain A, domain 1"/>
    <property type="match status" value="2"/>
</dbReference>
<proteinExistence type="inferred from homology"/>
<dbReference type="InterPro" id="IPR001653">
    <property type="entry name" value="DAP_epimerase_DapF"/>
</dbReference>
<name>A0A809RBA7_9BACT</name>
<comment type="function">
    <text evidence="8">Catalyzes the stereoinversion of LL-2,6-diaminopimelate (L,L-DAP) to meso-diaminopimelate (meso-DAP), a precursor of L-lysine and an essential component of the bacterial peptidoglycan.</text>
</comment>
<dbReference type="HAMAP" id="MF_00197">
    <property type="entry name" value="DAP_epimerase"/>
    <property type="match status" value="1"/>
</dbReference>
<dbReference type="PANTHER" id="PTHR31689">
    <property type="entry name" value="DIAMINOPIMELATE EPIMERASE, CHLOROPLASTIC"/>
    <property type="match status" value="1"/>
</dbReference>
<dbReference type="Pfam" id="PF01678">
    <property type="entry name" value="DAP_epimerase"/>
    <property type="match status" value="2"/>
</dbReference>
<keyword evidence="5 8" id="KW-0457">Lysine biosynthesis</keyword>
<evidence type="ECO:0000256" key="6">
    <source>
        <dbReference type="ARBA" id="ARBA00023235"/>
    </source>
</evidence>
<organism evidence="10 11">
    <name type="scientific">Candidatus Nitrosymbiomonas proteolyticus</name>
    <dbReference type="NCBI Taxonomy" id="2608984"/>
    <lineage>
        <taxon>Bacteria</taxon>
        <taxon>Bacillati</taxon>
        <taxon>Armatimonadota</taxon>
        <taxon>Armatimonadota incertae sedis</taxon>
        <taxon>Candidatus Nitrosymbiomonas</taxon>
    </lineage>
</organism>
<evidence type="ECO:0000256" key="8">
    <source>
        <dbReference type="HAMAP-Rule" id="MF_00197"/>
    </source>
</evidence>
<feature type="site" description="Could be important to modulate the pK values of the two catalytic cysteine residues" evidence="8">
    <location>
        <position position="209"/>
    </location>
</feature>
<comment type="pathway">
    <text evidence="1 8">Amino-acid biosynthesis; L-lysine biosynthesis via DAP pathway; DL-2,6-diaminopimelate from LL-2,6-diaminopimelate: step 1/1.</text>
</comment>
<dbReference type="GO" id="GO:0009089">
    <property type="term" value="P:lysine biosynthetic process via diaminopimelate"/>
    <property type="evidence" value="ECO:0007669"/>
    <property type="project" value="UniProtKB-UniRule"/>
</dbReference>
<dbReference type="GO" id="GO:0008837">
    <property type="term" value="F:diaminopimelate epimerase activity"/>
    <property type="evidence" value="ECO:0007669"/>
    <property type="project" value="UniProtKB-UniRule"/>
</dbReference>
<feature type="binding site" evidence="8">
    <location>
        <position position="12"/>
    </location>
    <ligand>
        <name>substrate</name>
    </ligand>
</feature>
<dbReference type="EC" id="5.1.1.7" evidence="3 8"/>
<feature type="binding site" evidence="8">
    <location>
        <begin position="219"/>
        <end position="220"/>
    </location>
    <ligand>
        <name>substrate</name>
    </ligand>
</feature>
<protein>
    <recommendedName>
        <fullName evidence="3 8">Diaminopimelate epimerase</fullName>
        <shortName evidence="8">DAP epimerase</shortName>
        <ecNumber evidence="3 8">5.1.1.7</ecNumber>
    </recommendedName>
    <alternativeName>
        <fullName evidence="8">PLP-independent amino acid racemase</fullName>
    </alternativeName>
</protein>
<evidence type="ECO:0000256" key="1">
    <source>
        <dbReference type="ARBA" id="ARBA00005196"/>
    </source>
</evidence>
<evidence type="ECO:0000256" key="9">
    <source>
        <dbReference type="PROSITE-ProRule" id="PRU10125"/>
    </source>
</evidence>
<keyword evidence="4 8" id="KW-0028">Amino-acid biosynthesis</keyword>
<dbReference type="EMBL" id="AP021858">
    <property type="protein sequence ID" value="BBO23918.1"/>
    <property type="molecule type" value="Genomic_DNA"/>
</dbReference>
<evidence type="ECO:0000256" key="3">
    <source>
        <dbReference type="ARBA" id="ARBA00013080"/>
    </source>
</evidence>
<accession>A0A809RBA7</accession>
<feature type="site" description="Could be important to modulate the pK values of the two catalytic cysteine residues" evidence="8">
    <location>
        <position position="160"/>
    </location>
</feature>
<comment type="catalytic activity">
    <reaction evidence="7 8">
        <text>(2S,6S)-2,6-diaminopimelate = meso-2,6-diaminopimelate</text>
        <dbReference type="Rhea" id="RHEA:15393"/>
        <dbReference type="ChEBI" id="CHEBI:57609"/>
        <dbReference type="ChEBI" id="CHEBI:57791"/>
        <dbReference type="EC" id="5.1.1.7"/>
    </reaction>
</comment>
<feature type="binding site" evidence="8">
    <location>
        <begin position="74"/>
        <end position="75"/>
    </location>
    <ligand>
        <name>substrate</name>
    </ligand>
</feature>
<sequence>MIRFTKMHGIGNDFVVADAERCGPESGWPNLARAMCDRRFGVGSDGLLLISRATNADFQMRMLNPDGSESEMCGNGVRCVLRWLHREGWTQEPVVSLETGAGVLQLELASNGWVRVDMGPARLLRGEIGMSGDPQAKFVDEPLAHSSGLNGTAVSMGNPHLVVIVDDVQAVPLEVWGPELEAHSLFPNRVNVHFVQVLSPTTLRQRTWERGAGATLACGTGACAATVAAHVTGRADSAVTVELPGGNLKIEYAPSGHVFMAGPAEFVFEGGWLEPDER</sequence>
<dbReference type="InterPro" id="IPR018510">
    <property type="entry name" value="DAP_epimerase_AS"/>
</dbReference>
<dbReference type="GO" id="GO:0005829">
    <property type="term" value="C:cytosol"/>
    <property type="evidence" value="ECO:0007669"/>
    <property type="project" value="TreeGrafter"/>
</dbReference>
<feature type="binding site" evidence="8">
    <location>
        <begin position="209"/>
        <end position="210"/>
    </location>
    <ligand>
        <name>substrate</name>
    </ligand>
</feature>
<evidence type="ECO:0000256" key="7">
    <source>
        <dbReference type="ARBA" id="ARBA00051712"/>
    </source>
</evidence>
<dbReference type="PANTHER" id="PTHR31689:SF0">
    <property type="entry name" value="DIAMINOPIMELATE EPIMERASE"/>
    <property type="match status" value="1"/>
</dbReference>
<evidence type="ECO:0000256" key="4">
    <source>
        <dbReference type="ARBA" id="ARBA00022605"/>
    </source>
</evidence>
<evidence type="ECO:0000313" key="11">
    <source>
        <dbReference type="Proteomes" id="UP000662873"/>
    </source>
</evidence>
<comment type="subcellular location">
    <subcellularLocation>
        <location evidence="8">Cytoplasm</location>
    </subcellularLocation>
</comment>
<feature type="binding site" evidence="8">
    <location>
        <position position="64"/>
    </location>
    <ligand>
        <name>substrate</name>
    </ligand>
</feature>
<feature type="binding site" evidence="8">
    <location>
        <position position="191"/>
    </location>
    <ligand>
        <name>substrate</name>
    </ligand>
</feature>
<feature type="active site" description="Proton donor" evidence="8">
    <location>
        <position position="73"/>
    </location>
</feature>
<dbReference type="AlphaFoldDB" id="A0A809RBA7"/>
<feature type="binding site" evidence="8">
    <location>
        <position position="158"/>
    </location>
    <ligand>
        <name>substrate</name>
    </ligand>
</feature>
<keyword evidence="6 8" id="KW-0413">Isomerase</keyword>
<dbReference type="NCBIfam" id="TIGR00652">
    <property type="entry name" value="DapF"/>
    <property type="match status" value="1"/>
</dbReference>
<comment type="subunit">
    <text evidence="8">Homodimer.</text>
</comment>
<keyword evidence="8" id="KW-0963">Cytoplasm</keyword>
<gene>
    <name evidence="8" type="primary">dapF</name>
    <name evidence="10" type="ORF">NPRO_15130</name>
</gene>
<evidence type="ECO:0000256" key="5">
    <source>
        <dbReference type="ARBA" id="ARBA00023154"/>
    </source>
</evidence>
<dbReference type="Proteomes" id="UP000662873">
    <property type="component" value="Chromosome"/>
</dbReference>
<feature type="active site" evidence="9">
    <location>
        <position position="73"/>
    </location>
</feature>
<evidence type="ECO:0000256" key="2">
    <source>
        <dbReference type="ARBA" id="ARBA00010219"/>
    </source>
</evidence>
<comment type="caution">
    <text evidence="8">Lacks conserved residue(s) required for the propagation of feature annotation.</text>
</comment>
<dbReference type="PROSITE" id="PS01326">
    <property type="entry name" value="DAP_EPIMERASE"/>
    <property type="match status" value="1"/>
</dbReference>
<dbReference type="SUPFAM" id="SSF54506">
    <property type="entry name" value="Diaminopimelate epimerase-like"/>
    <property type="match status" value="2"/>
</dbReference>
<dbReference type="UniPathway" id="UPA00034">
    <property type="reaction ID" value="UER00025"/>
</dbReference>
<dbReference type="KEGG" id="npy:NPRO_15130"/>